<keyword evidence="2" id="KW-1185">Reference proteome</keyword>
<dbReference type="NCBIfam" id="TIGR02683">
    <property type="entry name" value="upstrm_HI1419"/>
    <property type="match status" value="1"/>
</dbReference>
<dbReference type="PANTHER" id="PTHR41791:SF1">
    <property type="entry name" value="SSL7039 PROTEIN"/>
    <property type="match status" value="1"/>
</dbReference>
<evidence type="ECO:0000313" key="1">
    <source>
        <dbReference type="EMBL" id="MYN20381.1"/>
    </source>
</evidence>
<organism evidence="1 2">
    <name type="scientific">Duganella vulcania</name>
    <dbReference type="NCBI Taxonomy" id="2692166"/>
    <lineage>
        <taxon>Bacteria</taxon>
        <taxon>Pseudomonadati</taxon>
        <taxon>Pseudomonadota</taxon>
        <taxon>Betaproteobacteria</taxon>
        <taxon>Burkholderiales</taxon>
        <taxon>Oxalobacteraceae</taxon>
        <taxon>Telluria group</taxon>
        <taxon>Duganella</taxon>
    </lineage>
</organism>
<dbReference type="InterPro" id="IPR014056">
    <property type="entry name" value="TypeIITA-like_toxin_pred"/>
</dbReference>
<proteinExistence type="predicted"/>
<dbReference type="PANTHER" id="PTHR41791">
    <property type="entry name" value="SSL7039 PROTEIN"/>
    <property type="match status" value="1"/>
</dbReference>
<gene>
    <name evidence="1" type="ORF">GTP81_26930</name>
</gene>
<evidence type="ECO:0000313" key="2">
    <source>
        <dbReference type="Proteomes" id="UP000484875"/>
    </source>
</evidence>
<protein>
    <submittedName>
        <fullName evidence="1">Type II toxin-antitoxin system RelE/ParE family toxin</fullName>
    </submittedName>
</protein>
<dbReference type="Proteomes" id="UP000484875">
    <property type="component" value="Unassembled WGS sequence"/>
</dbReference>
<dbReference type="PIRSF" id="PIRSF028744">
    <property type="entry name" value="Addict_mod_HI1419"/>
    <property type="match status" value="1"/>
</dbReference>
<dbReference type="AlphaFoldDB" id="A0A845HNM4"/>
<comment type="caution">
    <text evidence="1">The sequence shown here is derived from an EMBL/GenBank/DDBJ whole genome shotgun (WGS) entry which is preliminary data.</text>
</comment>
<dbReference type="EMBL" id="WWCV01000073">
    <property type="protein sequence ID" value="MYN20381.1"/>
    <property type="molecule type" value="Genomic_DNA"/>
</dbReference>
<reference evidence="1 2" key="1">
    <citation type="submission" date="2019-12" db="EMBL/GenBank/DDBJ databases">
        <title>Novel species isolated from a subtropical stream in China.</title>
        <authorList>
            <person name="Lu H."/>
        </authorList>
    </citation>
    <scope>NUCLEOTIDE SEQUENCE [LARGE SCALE GENOMIC DNA]</scope>
    <source>
        <strain evidence="1 2">FT107W</strain>
    </source>
</reference>
<dbReference type="InterPro" id="IPR009241">
    <property type="entry name" value="HigB-like"/>
</dbReference>
<accession>A0A845HNM4</accession>
<dbReference type="Pfam" id="PF05973">
    <property type="entry name" value="Gp49"/>
    <property type="match status" value="1"/>
</dbReference>
<sequence length="109" mass="12746">MNYRIRHYTSRAGRDEVSEWLDNLRDRKAKMSLSRRIDRLTRGNFGDHRYCRDGVWELRVDVGAGYRVYYALCGNDVILLLLAGAKSTQAGDIVRACEHWKDWRQRGGI</sequence>
<name>A0A845HNM4_9BURK</name>